<sequence length="70" mass="7597">MLESVENNPGTNTRRLATEHNVSKSSVFTTPGLTSSTAFLQLGLRKLSWIPNFLLATDEVGFTRKGISSA</sequence>
<evidence type="ECO:0008006" key="4">
    <source>
        <dbReference type="Google" id="ProtNLM"/>
    </source>
</evidence>
<dbReference type="EMBL" id="JBDJPC010000011">
    <property type="protein sequence ID" value="KAL1489838.1"/>
    <property type="molecule type" value="Genomic_DNA"/>
</dbReference>
<protein>
    <recommendedName>
        <fullName evidence="4">HTH psq-type domain-containing protein</fullName>
    </recommendedName>
</protein>
<evidence type="ECO:0000313" key="2">
    <source>
        <dbReference type="EMBL" id="KAL1489838.1"/>
    </source>
</evidence>
<feature type="compositionally biased region" description="Polar residues" evidence="1">
    <location>
        <begin position="1"/>
        <end position="15"/>
    </location>
</feature>
<name>A0ABD1E5J2_HYPHA</name>
<gene>
    <name evidence="2" type="ORF">ABEB36_013770</name>
</gene>
<dbReference type="Proteomes" id="UP001566132">
    <property type="component" value="Unassembled WGS sequence"/>
</dbReference>
<evidence type="ECO:0000256" key="1">
    <source>
        <dbReference type="SAM" id="MobiDB-lite"/>
    </source>
</evidence>
<organism evidence="2 3">
    <name type="scientific">Hypothenemus hampei</name>
    <name type="common">Coffee berry borer</name>
    <dbReference type="NCBI Taxonomy" id="57062"/>
    <lineage>
        <taxon>Eukaryota</taxon>
        <taxon>Metazoa</taxon>
        <taxon>Ecdysozoa</taxon>
        <taxon>Arthropoda</taxon>
        <taxon>Hexapoda</taxon>
        <taxon>Insecta</taxon>
        <taxon>Pterygota</taxon>
        <taxon>Neoptera</taxon>
        <taxon>Endopterygota</taxon>
        <taxon>Coleoptera</taxon>
        <taxon>Polyphaga</taxon>
        <taxon>Cucujiformia</taxon>
        <taxon>Curculionidae</taxon>
        <taxon>Scolytinae</taxon>
        <taxon>Hypothenemus</taxon>
    </lineage>
</organism>
<keyword evidence="3" id="KW-1185">Reference proteome</keyword>
<evidence type="ECO:0000313" key="3">
    <source>
        <dbReference type="Proteomes" id="UP001566132"/>
    </source>
</evidence>
<reference evidence="2 3" key="1">
    <citation type="submission" date="2024-05" db="EMBL/GenBank/DDBJ databases">
        <title>Genetic variation in Jamaican populations of the coffee berry borer (Hypothenemus hampei).</title>
        <authorList>
            <person name="Errbii M."/>
            <person name="Myrie A."/>
        </authorList>
    </citation>
    <scope>NUCLEOTIDE SEQUENCE [LARGE SCALE GENOMIC DNA]</scope>
    <source>
        <strain evidence="2">JA-Hopewell-2020-01-JO</strain>
        <tissue evidence="2">Whole body</tissue>
    </source>
</reference>
<feature type="region of interest" description="Disordered" evidence="1">
    <location>
        <begin position="1"/>
        <end position="27"/>
    </location>
</feature>
<comment type="caution">
    <text evidence="2">The sequence shown here is derived from an EMBL/GenBank/DDBJ whole genome shotgun (WGS) entry which is preliminary data.</text>
</comment>
<proteinExistence type="predicted"/>
<accession>A0ABD1E5J2</accession>
<dbReference type="AlphaFoldDB" id="A0ABD1E5J2"/>